<keyword evidence="2" id="KW-1185">Reference proteome</keyword>
<proteinExistence type="predicted"/>
<evidence type="ECO:0000313" key="1">
    <source>
        <dbReference type="EMBL" id="CEM39742.1"/>
    </source>
</evidence>
<evidence type="ECO:0000313" key="2">
    <source>
        <dbReference type="Proteomes" id="UP000041254"/>
    </source>
</evidence>
<dbReference type="VEuPathDB" id="CryptoDB:Vbra_23234"/>
<gene>
    <name evidence="1" type="ORF">Vbra_23234</name>
</gene>
<sequence length="109" mass="12066">VVDQREGEVLLRLGAAHCRPSHHLLPRHLLGHRVTGRAAAGVQIHPYLEHLGRLVELHLLLYRDPSPELGALAVQAAKHLLHRPRLDLSFLGYPGACLGCLEAERLYLG</sequence>
<reference evidence="1 2" key="1">
    <citation type="submission" date="2014-11" db="EMBL/GenBank/DDBJ databases">
        <authorList>
            <person name="Zhu J."/>
            <person name="Qi W."/>
            <person name="Song R."/>
        </authorList>
    </citation>
    <scope>NUCLEOTIDE SEQUENCE [LARGE SCALE GENOMIC DNA]</scope>
</reference>
<feature type="non-terminal residue" evidence="1">
    <location>
        <position position="1"/>
    </location>
</feature>
<dbReference type="AlphaFoldDB" id="A0A0G4H7U3"/>
<accession>A0A0G4H7U3</accession>
<dbReference type="EMBL" id="CDMY01001049">
    <property type="protein sequence ID" value="CEM39742.1"/>
    <property type="molecule type" value="Genomic_DNA"/>
</dbReference>
<dbReference type="InParanoid" id="A0A0G4H7U3"/>
<protein>
    <submittedName>
        <fullName evidence="1">Uncharacterized protein</fullName>
    </submittedName>
</protein>
<organism evidence="1 2">
    <name type="scientific">Vitrella brassicaformis (strain CCMP3155)</name>
    <dbReference type="NCBI Taxonomy" id="1169540"/>
    <lineage>
        <taxon>Eukaryota</taxon>
        <taxon>Sar</taxon>
        <taxon>Alveolata</taxon>
        <taxon>Colpodellida</taxon>
        <taxon>Vitrellaceae</taxon>
        <taxon>Vitrella</taxon>
    </lineage>
</organism>
<name>A0A0G4H7U3_VITBC</name>
<dbReference type="Proteomes" id="UP000041254">
    <property type="component" value="Unassembled WGS sequence"/>
</dbReference>